<feature type="domain" description="Serine aminopeptidase S33" evidence="3">
    <location>
        <begin position="75"/>
        <end position="185"/>
    </location>
</feature>
<organism evidence="4 5">
    <name type="scientific">Paraburkholderia fynbosensis</name>
    <dbReference type="NCBI Taxonomy" id="1200993"/>
    <lineage>
        <taxon>Bacteria</taxon>
        <taxon>Pseudomonadati</taxon>
        <taxon>Pseudomonadota</taxon>
        <taxon>Betaproteobacteria</taxon>
        <taxon>Burkholderiales</taxon>
        <taxon>Burkholderiaceae</taxon>
        <taxon>Paraburkholderia</taxon>
    </lineage>
</organism>
<keyword evidence="1" id="KW-0378">Hydrolase</keyword>
<accession>A0A6J5FRH5</accession>
<evidence type="ECO:0000259" key="3">
    <source>
        <dbReference type="Pfam" id="PF12146"/>
    </source>
</evidence>
<protein>
    <recommendedName>
        <fullName evidence="6">Serine aminopeptidase S33 domain-containing protein</fullName>
    </recommendedName>
</protein>
<evidence type="ECO:0000313" key="5">
    <source>
        <dbReference type="Proteomes" id="UP000494252"/>
    </source>
</evidence>
<gene>
    <name evidence="4" type="ORF">LMG27177_01820</name>
</gene>
<dbReference type="PANTHER" id="PTHR22946">
    <property type="entry name" value="DIENELACTONE HYDROLASE DOMAIN-CONTAINING PROTEIN-RELATED"/>
    <property type="match status" value="1"/>
</dbReference>
<dbReference type="AlphaFoldDB" id="A0A6J5FRH5"/>
<dbReference type="InterPro" id="IPR022742">
    <property type="entry name" value="Hydrolase_4"/>
</dbReference>
<evidence type="ECO:0000259" key="2">
    <source>
        <dbReference type="Pfam" id="PF02129"/>
    </source>
</evidence>
<name>A0A6J5FRH5_9BURK</name>
<feature type="domain" description="Xaa-Pro dipeptidyl-peptidase-like" evidence="2">
    <location>
        <begin position="332"/>
        <end position="450"/>
    </location>
</feature>
<dbReference type="PANTHER" id="PTHR22946:SF9">
    <property type="entry name" value="POLYKETIDE TRANSFERASE AF380"/>
    <property type="match status" value="1"/>
</dbReference>
<dbReference type="Gene3D" id="3.40.50.1820">
    <property type="entry name" value="alpha/beta hydrolase"/>
    <property type="match status" value="2"/>
</dbReference>
<dbReference type="SUPFAM" id="SSF53474">
    <property type="entry name" value="alpha/beta-Hydrolases"/>
    <property type="match status" value="2"/>
</dbReference>
<evidence type="ECO:0000313" key="4">
    <source>
        <dbReference type="EMBL" id="CAB3785342.1"/>
    </source>
</evidence>
<dbReference type="Proteomes" id="UP000494252">
    <property type="component" value="Unassembled WGS sequence"/>
</dbReference>
<evidence type="ECO:0008006" key="6">
    <source>
        <dbReference type="Google" id="ProtNLM"/>
    </source>
</evidence>
<keyword evidence="5" id="KW-1185">Reference proteome</keyword>
<dbReference type="Pfam" id="PF12146">
    <property type="entry name" value="Hydrolase_4"/>
    <property type="match status" value="1"/>
</dbReference>
<dbReference type="InterPro" id="IPR050261">
    <property type="entry name" value="FrsA_esterase"/>
</dbReference>
<reference evidence="4 5" key="1">
    <citation type="submission" date="2020-04" db="EMBL/GenBank/DDBJ databases">
        <authorList>
            <person name="De Canck E."/>
        </authorList>
    </citation>
    <scope>NUCLEOTIDE SEQUENCE [LARGE SCALE GENOMIC DNA]</scope>
    <source>
        <strain evidence="4 5">LMG 27177</strain>
    </source>
</reference>
<sequence>MANALEMLSATPLENRREDSEANKIDFKMHPVSFGGHFGWLSEPLPKFAKNGKAGIVFCAPLGHEALWLHQTLRSLSERLAARGFVVLRFDYAGTGDSIDPGGLVEPDKWVDEAVEAVGFMRRATGVERVALVGFRFGAMVAAQAARAAHVDTVALVAPVVGGRQFVRELNVLQRTWLEKARQNVRDDADAAAGAFDVLGHRFSRAAIDAIAQCDLRRATASPASKLLIVHPGDQGPSNELADKYGALGAQVDSLPFVDYAEALQPSWQAKLPEATLASIEAWFGRVFEPSFPATGFPPAAFNTVASLLGYRRSRGLNGAVERPVELADGRLFAILCEPKNRAERAPLVVIANTAATSHVGDGRFNVELARSLARAGFASLRVDAHGIGDSRNAWMVADPSLLSYEQLAADTSLAVDWAVARGHPRVAVFGICSGAYLGLLTATTNPAVRALLLVNLQAFDFPADFRMCDATTVGAGSTRAHFRAMLRLRKWSQVLRGEVGLRPVLRTLSRYAVDAVVSNVAALTGDASRATANKGSRARQRMKDLDARGVRVRLLFSPLDHGLDELRMHFGPGGRRLNKLLHARAMIIPNMDHEVLNRAARQQVAAVCESFFKQALAHE</sequence>
<dbReference type="InterPro" id="IPR000383">
    <property type="entry name" value="Xaa-Pro-like_dom"/>
</dbReference>
<dbReference type="GO" id="GO:0052689">
    <property type="term" value="F:carboxylic ester hydrolase activity"/>
    <property type="evidence" value="ECO:0007669"/>
    <property type="project" value="UniProtKB-ARBA"/>
</dbReference>
<dbReference type="InterPro" id="IPR029058">
    <property type="entry name" value="AB_hydrolase_fold"/>
</dbReference>
<dbReference type="EMBL" id="CADIKI010000004">
    <property type="protein sequence ID" value="CAB3785342.1"/>
    <property type="molecule type" value="Genomic_DNA"/>
</dbReference>
<proteinExistence type="predicted"/>
<dbReference type="Pfam" id="PF02129">
    <property type="entry name" value="Peptidase_S15"/>
    <property type="match status" value="1"/>
</dbReference>
<evidence type="ECO:0000256" key="1">
    <source>
        <dbReference type="ARBA" id="ARBA00022801"/>
    </source>
</evidence>